<feature type="region of interest" description="Disordered" evidence="1">
    <location>
        <begin position="144"/>
        <end position="240"/>
    </location>
</feature>
<name>A0AAD7I675_9AGAR</name>
<keyword evidence="2" id="KW-1133">Transmembrane helix</keyword>
<feature type="compositionally biased region" description="Basic and acidic residues" evidence="1">
    <location>
        <begin position="193"/>
        <end position="224"/>
    </location>
</feature>
<feature type="transmembrane region" description="Helical" evidence="2">
    <location>
        <begin position="38"/>
        <end position="61"/>
    </location>
</feature>
<feature type="compositionally biased region" description="Acidic residues" evidence="1">
    <location>
        <begin position="1"/>
        <end position="10"/>
    </location>
</feature>
<keyword evidence="2" id="KW-0812">Transmembrane</keyword>
<keyword evidence="4" id="KW-1185">Reference proteome</keyword>
<evidence type="ECO:0000256" key="2">
    <source>
        <dbReference type="SAM" id="Phobius"/>
    </source>
</evidence>
<evidence type="ECO:0000256" key="1">
    <source>
        <dbReference type="SAM" id="MobiDB-lite"/>
    </source>
</evidence>
<evidence type="ECO:0000313" key="4">
    <source>
        <dbReference type="Proteomes" id="UP001215598"/>
    </source>
</evidence>
<dbReference type="EMBL" id="JARKIB010000124">
    <property type="protein sequence ID" value="KAJ7735961.1"/>
    <property type="molecule type" value="Genomic_DNA"/>
</dbReference>
<evidence type="ECO:0008006" key="5">
    <source>
        <dbReference type="Google" id="ProtNLM"/>
    </source>
</evidence>
<proteinExistence type="predicted"/>
<accession>A0AAD7I675</accession>
<sequence length="258" mass="28203">MPAVVQDDDPPPSKHLPERGTLSVSRPEALTFHCARWAVINMLLFILPALAVLTGLTAFHVLGSLNHPSPEDLAYFLAYCSVGSGSSSLSIGQWRDQTALLFRSLNTFPPCTNIGACVSPLWRQRHGVWGGRFVQLERRRQRMGDLESPLPRRNPQSYESPHGARCRIRVQRGQLRETGGGDEETTSEATPRGGEEAKGDGGERQTSAEEKGRDRRYNGAEGDGKASSGSAEERGGEKSEKIVDKLVFSTFLGTRSAI</sequence>
<reference evidence="3" key="1">
    <citation type="submission" date="2023-03" db="EMBL/GenBank/DDBJ databases">
        <title>Massive genome expansion in bonnet fungi (Mycena s.s.) driven by repeated elements and novel gene families across ecological guilds.</title>
        <authorList>
            <consortium name="Lawrence Berkeley National Laboratory"/>
            <person name="Harder C.B."/>
            <person name="Miyauchi S."/>
            <person name="Viragh M."/>
            <person name="Kuo A."/>
            <person name="Thoen E."/>
            <person name="Andreopoulos B."/>
            <person name="Lu D."/>
            <person name="Skrede I."/>
            <person name="Drula E."/>
            <person name="Henrissat B."/>
            <person name="Morin E."/>
            <person name="Kohler A."/>
            <person name="Barry K."/>
            <person name="LaButti K."/>
            <person name="Morin E."/>
            <person name="Salamov A."/>
            <person name="Lipzen A."/>
            <person name="Mereny Z."/>
            <person name="Hegedus B."/>
            <person name="Baldrian P."/>
            <person name="Stursova M."/>
            <person name="Weitz H."/>
            <person name="Taylor A."/>
            <person name="Grigoriev I.V."/>
            <person name="Nagy L.G."/>
            <person name="Martin F."/>
            <person name="Kauserud H."/>
        </authorList>
    </citation>
    <scope>NUCLEOTIDE SEQUENCE</scope>
    <source>
        <strain evidence="3">CBHHK182m</strain>
    </source>
</reference>
<evidence type="ECO:0000313" key="3">
    <source>
        <dbReference type="EMBL" id="KAJ7735961.1"/>
    </source>
</evidence>
<keyword evidence="2" id="KW-0472">Membrane</keyword>
<protein>
    <recommendedName>
        <fullName evidence="5">Transmembrane protein</fullName>
    </recommendedName>
</protein>
<dbReference type="AlphaFoldDB" id="A0AAD7I675"/>
<dbReference type="Proteomes" id="UP001215598">
    <property type="component" value="Unassembled WGS sequence"/>
</dbReference>
<comment type="caution">
    <text evidence="3">The sequence shown here is derived from an EMBL/GenBank/DDBJ whole genome shotgun (WGS) entry which is preliminary data.</text>
</comment>
<feature type="region of interest" description="Disordered" evidence="1">
    <location>
        <begin position="1"/>
        <end position="20"/>
    </location>
</feature>
<organism evidence="3 4">
    <name type="scientific">Mycena metata</name>
    <dbReference type="NCBI Taxonomy" id="1033252"/>
    <lineage>
        <taxon>Eukaryota</taxon>
        <taxon>Fungi</taxon>
        <taxon>Dikarya</taxon>
        <taxon>Basidiomycota</taxon>
        <taxon>Agaricomycotina</taxon>
        <taxon>Agaricomycetes</taxon>
        <taxon>Agaricomycetidae</taxon>
        <taxon>Agaricales</taxon>
        <taxon>Marasmiineae</taxon>
        <taxon>Mycenaceae</taxon>
        <taxon>Mycena</taxon>
    </lineage>
</organism>
<feature type="non-terminal residue" evidence="3">
    <location>
        <position position="258"/>
    </location>
</feature>
<gene>
    <name evidence="3" type="ORF">B0H16DRAFT_1574897</name>
</gene>
<feature type="compositionally biased region" description="Basic and acidic residues" evidence="1">
    <location>
        <begin position="231"/>
        <end position="240"/>
    </location>
</feature>